<dbReference type="Proteomes" id="UP000265566">
    <property type="component" value="Chromosome 7"/>
</dbReference>
<accession>A0A396H6Q5</accession>
<evidence type="ECO:0000313" key="1">
    <source>
        <dbReference type="EMBL" id="RHN47404.1"/>
    </source>
</evidence>
<comment type="caution">
    <text evidence="1">The sequence shown here is derived from an EMBL/GenBank/DDBJ whole genome shotgun (WGS) entry which is preliminary data.</text>
</comment>
<dbReference type="EMBL" id="PSQE01000007">
    <property type="protein sequence ID" value="RHN47404.1"/>
    <property type="molecule type" value="Genomic_DNA"/>
</dbReference>
<dbReference type="AlphaFoldDB" id="A0A396H6Q5"/>
<gene>
    <name evidence="1" type="ORF">MtrunA17_Chr7g0252611</name>
</gene>
<name>A0A396H6Q5_MEDTR</name>
<protein>
    <submittedName>
        <fullName evidence="1">Uncharacterized protein</fullName>
    </submittedName>
</protein>
<organism evidence="1">
    <name type="scientific">Medicago truncatula</name>
    <name type="common">Barrel medic</name>
    <name type="synonym">Medicago tribuloides</name>
    <dbReference type="NCBI Taxonomy" id="3880"/>
    <lineage>
        <taxon>Eukaryota</taxon>
        <taxon>Viridiplantae</taxon>
        <taxon>Streptophyta</taxon>
        <taxon>Embryophyta</taxon>
        <taxon>Tracheophyta</taxon>
        <taxon>Spermatophyta</taxon>
        <taxon>Magnoliopsida</taxon>
        <taxon>eudicotyledons</taxon>
        <taxon>Gunneridae</taxon>
        <taxon>Pentapetalae</taxon>
        <taxon>rosids</taxon>
        <taxon>fabids</taxon>
        <taxon>Fabales</taxon>
        <taxon>Fabaceae</taxon>
        <taxon>Papilionoideae</taxon>
        <taxon>50 kb inversion clade</taxon>
        <taxon>NPAAA clade</taxon>
        <taxon>Hologalegina</taxon>
        <taxon>IRL clade</taxon>
        <taxon>Trifolieae</taxon>
        <taxon>Medicago</taxon>
    </lineage>
</organism>
<proteinExistence type="predicted"/>
<dbReference type="Gramene" id="rna41998">
    <property type="protein sequence ID" value="RHN47404.1"/>
    <property type="gene ID" value="gene41998"/>
</dbReference>
<sequence>MILRLLRETLACDLFMFYPYQRGWFHLLRNYSKASLMSLVIDAIWSQYNLFQH</sequence>
<reference evidence="1" key="1">
    <citation type="journal article" date="2018" name="Nat. Plants">
        <title>Whole-genome landscape of Medicago truncatula symbiotic genes.</title>
        <authorList>
            <person name="Pecrix Y."/>
            <person name="Gamas P."/>
            <person name="Carrere S."/>
        </authorList>
    </citation>
    <scope>NUCLEOTIDE SEQUENCE</scope>
    <source>
        <tissue evidence="1">Leaves</tissue>
    </source>
</reference>